<feature type="region of interest" description="Disordered" evidence="6">
    <location>
        <begin position="279"/>
        <end position="313"/>
    </location>
</feature>
<sequence length="979" mass="115537">MKFAESLSEGLVPEWQDQYVDYKQGKKLIKSLLAYREQENAIRRPSEGNLDTTPLLEAQTESENNTGQPHTQYVTDEIPPSISRGDSSQSSRWSQLPRARRPSIFTSMRSFSLKRDDKENDSDEDAMEGTEEDKFNKWLDQEVKKVNKFFIEKEQDIYERFLLLQDQLYQLRDHKLHIIKEKSLPSLASSPTSDHPKNVLLSERVANIQTRFALAGIGQFEFPSLPSMTFWHKLTQKNKQKSNSSIALHRQKEPTDINYLENRIRNGVIDLSPYSGAEDQLSSATESEEDLGIPSRSPPPQTEEQLRTTQRRDYTVKKHHFGVPYLHARRQLKDALLEHYRALALLRAYKTLNRTAFRKITKKFDKAMKNTNVMTQFLNKIDNEEYFLTSDLVDKLISHVEELYLAFFDPSSTDRKHSLEKLKSIAYALNASEMRPKQYYTEFFFSGWFIGFGIPLFTFALYIALSKTINGLLPEGRYLLQIWAGFFLLNLAFLLFGINMIIFDRCKINYKFIFEFDMATVLNYRQYWVLPSFGFMLLSLIGWFSFNNFWPNQFDGRDWPWIYLATMVIIFIWPGKQFYHHSRKWLQIALWRILFSGFYPVEFRDFFLGDIICSLTYTMGNLSFYFCLYSHHWNGSLSDNLGMHNVCGSSKSRLMGFFSTLPSIWRFLQCLRRYMDTGDWFPHLANMAKYCLSATYYITLSIYRIDRIRENKWVFICFAMMNSIYCSIWDILMDWSLMQPHSKNYLLRDHLFYKKPGFYYTAMIVDVILRFQWVFYAFFNNQIQQSQVTSFGIAFAEIIRRFIWIFFRMENEHCTNVTLFRASKDTPLPYAISYKVEKAIKQLVELKYRKYADSTLFEDTQVDYEPVTGTVPEQEYQYEEPETIPYRPTHATGRQHHLDEEQSIDSSLAELPRLQRRKSAFQALSEHIPHAHIKDFQRRRTYVGVDEDSDEDEYDDDSLHPHPSNRRNPSDGELSMVSE</sequence>
<keyword evidence="5 7" id="KW-0472">Membrane</keyword>
<evidence type="ECO:0000256" key="6">
    <source>
        <dbReference type="SAM" id="MobiDB-lite"/>
    </source>
</evidence>
<feature type="transmembrane region" description="Helical" evidence="7">
    <location>
        <begin position="527"/>
        <end position="546"/>
    </location>
</feature>
<reference evidence="10 11" key="1">
    <citation type="journal article" date="2021" name="DNA Res.">
        <title>Genome analysis of Candida subhashii reveals its hybrid nature and dual mitochondrial genome conformations.</title>
        <authorList>
            <person name="Mixao V."/>
            <person name="Hegedusova E."/>
            <person name="Saus E."/>
            <person name="Pryszcz L.P."/>
            <person name="Cillingova A."/>
            <person name="Nosek J."/>
            <person name="Gabaldon T."/>
        </authorList>
    </citation>
    <scope>NUCLEOTIDE SEQUENCE [LARGE SCALE GENOMIC DNA]</scope>
    <source>
        <strain evidence="10 11">CBS 10753</strain>
    </source>
</reference>
<protein>
    <submittedName>
        <fullName evidence="10">SYG1</fullName>
    </submittedName>
</protein>
<feature type="compositionally biased region" description="Low complexity" evidence="6">
    <location>
        <begin position="81"/>
        <end position="95"/>
    </location>
</feature>
<evidence type="ECO:0000256" key="3">
    <source>
        <dbReference type="ARBA" id="ARBA00022692"/>
    </source>
</evidence>
<dbReference type="EMBL" id="JAGSYN010000274">
    <property type="protein sequence ID" value="KAG7660761.1"/>
    <property type="molecule type" value="Genomic_DNA"/>
</dbReference>
<feature type="transmembrane region" description="Helical" evidence="7">
    <location>
        <begin position="713"/>
        <end position="738"/>
    </location>
</feature>
<dbReference type="GO" id="GO:0016036">
    <property type="term" value="P:cellular response to phosphate starvation"/>
    <property type="evidence" value="ECO:0007669"/>
    <property type="project" value="TreeGrafter"/>
</dbReference>
<feature type="compositionally biased region" description="Polar residues" evidence="6">
    <location>
        <begin position="59"/>
        <end position="74"/>
    </location>
</feature>
<dbReference type="Pfam" id="PF03105">
    <property type="entry name" value="SPX"/>
    <property type="match status" value="1"/>
</dbReference>
<evidence type="ECO:0000256" key="5">
    <source>
        <dbReference type="ARBA" id="ARBA00023136"/>
    </source>
</evidence>
<organism evidence="10 11">
    <name type="scientific">[Candida] subhashii</name>
    <dbReference type="NCBI Taxonomy" id="561895"/>
    <lineage>
        <taxon>Eukaryota</taxon>
        <taxon>Fungi</taxon>
        <taxon>Dikarya</taxon>
        <taxon>Ascomycota</taxon>
        <taxon>Saccharomycotina</taxon>
        <taxon>Pichiomycetes</taxon>
        <taxon>Debaryomycetaceae</taxon>
        <taxon>Spathaspora</taxon>
    </lineage>
</organism>
<dbReference type="OrthoDB" id="9970435at2759"/>
<dbReference type="PANTHER" id="PTHR10783:SF103">
    <property type="entry name" value="SOLUTE CARRIER FAMILY 53 MEMBER 1"/>
    <property type="match status" value="1"/>
</dbReference>
<accession>A0A8J5QGH7</accession>
<comment type="subcellular location">
    <subcellularLocation>
        <location evidence="1">Membrane</location>
        <topology evidence="1">Multi-pass membrane protein</topology>
    </subcellularLocation>
</comment>
<feature type="domain" description="EXS" evidence="8">
    <location>
        <begin position="646"/>
        <end position="840"/>
    </location>
</feature>
<gene>
    <name evidence="10" type="ORF">J8A68_005723</name>
</gene>
<feature type="domain" description="SPX" evidence="9">
    <location>
        <begin position="1"/>
        <end position="378"/>
    </location>
</feature>
<dbReference type="CDD" id="cd14475">
    <property type="entry name" value="SPX_SYG1_like"/>
    <property type="match status" value="1"/>
</dbReference>
<feature type="region of interest" description="Disordered" evidence="6">
    <location>
        <begin position="59"/>
        <end position="98"/>
    </location>
</feature>
<dbReference type="AlphaFoldDB" id="A0A8J5QGH7"/>
<keyword evidence="4 7" id="KW-1133">Transmembrane helix</keyword>
<dbReference type="GO" id="GO:0005886">
    <property type="term" value="C:plasma membrane"/>
    <property type="evidence" value="ECO:0007669"/>
    <property type="project" value="TreeGrafter"/>
</dbReference>
<feature type="transmembrane region" description="Helical" evidence="7">
    <location>
        <begin position="558"/>
        <end position="573"/>
    </location>
</feature>
<evidence type="ECO:0000259" key="8">
    <source>
        <dbReference type="PROSITE" id="PS51380"/>
    </source>
</evidence>
<keyword evidence="3 7" id="KW-0812">Transmembrane</keyword>
<dbReference type="GO" id="GO:0006817">
    <property type="term" value="P:phosphate ion transport"/>
    <property type="evidence" value="ECO:0007669"/>
    <property type="project" value="TreeGrafter"/>
</dbReference>
<evidence type="ECO:0000313" key="10">
    <source>
        <dbReference type="EMBL" id="KAG7660761.1"/>
    </source>
</evidence>
<feature type="region of interest" description="Disordered" evidence="6">
    <location>
        <begin position="943"/>
        <end position="979"/>
    </location>
</feature>
<dbReference type="GeneID" id="73472523"/>
<evidence type="ECO:0000256" key="7">
    <source>
        <dbReference type="SAM" id="Phobius"/>
    </source>
</evidence>
<dbReference type="PANTHER" id="PTHR10783">
    <property type="entry name" value="XENOTROPIC AND POLYTROPIC RETROVIRUS RECEPTOR 1-RELATED"/>
    <property type="match status" value="1"/>
</dbReference>
<feature type="transmembrane region" description="Helical" evidence="7">
    <location>
        <begin position="758"/>
        <end position="779"/>
    </location>
</feature>
<comment type="caution">
    <text evidence="10">The sequence shown here is derived from an EMBL/GenBank/DDBJ whole genome shotgun (WGS) entry which is preliminary data.</text>
</comment>
<feature type="compositionally biased region" description="Acidic residues" evidence="6">
    <location>
        <begin position="119"/>
        <end position="131"/>
    </location>
</feature>
<dbReference type="PROSITE" id="PS51382">
    <property type="entry name" value="SPX"/>
    <property type="match status" value="1"/>
</dbReference>
<feature type="region of interest" description="Disordered" evidence="6">
    <location>
        <begin position="110"/>
        <end position="131"/>
    </location>
</feature>
<evidence type="ECO:0000313" key="11">
    <source>
        <dbReference type="Proteomes" id="UP000694255"/>
    </source>
</evidence>
<dbReference type="PROSITE" id="PS51380">
    <property type="entry name" value="EXS"/>
    <property type="match status" value="1"/>
</dbReference>
<feature type="transmembrane region" description="Helical" evidence="7">
    <location>
        <begin position="480"/>
        <end position="503"/>
    </location>
</feature>
<proteinExistence type="inferred from homology"/>
<feature type="transmembrane region" description="Helical" evidence="7">
    <location>
        <begin position="443"/>
        <end position="465"/>
    </location>
</feature>
<evidence type="ECO:0000256" key="2">
    <source>
        <dbReference type="ARBA" id="ARBA00009665"/>
    </source>
</evidence>
<dbReference type="GO" id="GO:0005794">
    <property type="term" value="C:Golgi apparatus"/>
    <property type="evidence" value="ECO:0007669"/>
    <property type="project" value="TreeGrafter"/>
</dbReference>
<feature type="compositionally biased region" description="Acidic residues" evidence="6">
    <location>
        <begin position="945"/>
        <end position="956"/>
    </location>
</feature>
<name>A0A8J5QGH7_9ASCO</name>
<dbReference type="GO" id="GO:0000822">
    <property type="term" value="F:inositol hexakisphosphate binding"/>
    <property type="evidence" value="ECO:0007669"/>
    <property type="project" value="TreeGrafter"/>
</dbReference>
<dbReference type="InterPro" id="IPR004342">
    <property type="entry name" value="EXS_C"/>
</dbReference>
<keyword evidence="11" id="KW-1185">Reference proteome</keyword>
<dbReference type="InterPro" id="IPR004331">
    <property type="entry name" value="SPX_dom"/>
</dbReference>
<feature type="compositionally biased region" description="Basic and acidic residues" evidence="6">
    <location>
        <begin position="304"/>
        <end position="313"/>
    </location>
</feature>
<evidence type="ECO:0000256" key="1">
    <source>
        <dbReference type="ARBA" id="ARBA00004141"/>
    </source>
</evidence>
<dbReference type="RefSeq" id="XP_049260994.1">
    <property type="nucleotide sequence ID" value="XM_049409820.1"/>
</dbReference>
<evidence type="ECO:0000256" key="4">
    <source>
        <dbReference type="ARBA" id="ARBA00022989"/>
    </source>
</evidence>
<dbReference type="Proteomes" id="UP000694255">
    <property type="component" value="Unassembled WGS sequence"/>
</dbReference>
<dbReference type="Pfam" id="PF03124">
    <property type="entry name" value="EXS"/>
    <property type="match status" value="1"/>
</dbReference>
<evidence type="ECO:0000259" key="9">
    <source>
        <dbReference type="PROSITE" id="PS51382"/>
    </source>
</evidence>
<comment type="similarity">
    <text evidence="2">Belongs to the SYG1 (TC 2.A.94) family.</text>
</comment>